<evidence type="ECO:0000313" key="4">
    <source>
        <dbReference type="Proteomes" id="UP001621534"/>
    </source>
</evidence>
<sequence length="134" mass="14886">MSSYDWDLIQRLLHEVQNGADHSFTPRPYAEQHAAALAAQGQPVGDLDHLKTRACEYEKILFERGFIESRPAEDGGNGENFVLTERGSRLLSLIDSSIPGFEHPRQVLDEQEDPLDENTFEHVSAKAQIAGGAI</sequence>
<name>A0A923G479_9PSED</name>
<gene>
    <name evidence="2" type="ORF">HU737_003550</name>
    <name evidence="1" type="ORF">HU737_24460</name>
    <name evidence="3" type="ORF">KW869_14060</name>
</gene>
<reference evidence="1" key="2">
    <citation type="journal article" date="2020" name="Microorganisms">
        <title>Reliable Identification of Environmental Pseudomonas Isolates Using the rpoD Gene.</title>
        <authorList>
            <consortium name="The Broad Institute Genome Sequencing Platform"/>
            <person name="Girard L."/>
            <person name="Lood C."/>
            <person name="Rokni-Zadeh H."/>
            <person name="van Noort V."/>
            <person name="Lavigne R."/>
            <person name="De Mot R."/>
        </authorList>
    </citation>
    <scope>NUCLEOTIDE SEQUENCE</scope>
    <source>
        <strain evidence="1">SWRI10</strain>
    </source>
</reference>
<evidence type="ECO:0000313" key="1">
    <source>
        <dbReference type="EMBL" id="MBC3443855.1"/>
    </source>
</evidence>
<reference evidence="3 4" key="1">
    <citation type="journal article" date="2012" name="Plant Soil">
        <title>Screening of plant growth-promoting traits in arsenic-resistant bacteria isolated from the rhizosphere of soybean plants from Argentinean agricultural soil.</title>
        <authorList>
            <person name="Wevar Oller A.L."/>
            <person name="Talano M.A."/>
            <person name="Agostini E."/>
        </authorList>
    </citation>
    <scope>NUCLEOTIDE SEQUENCE [LARGE SCALE GENOMIC DNA]</scope>
    <source>
        <strain evidence="3 4">AW4</strain>
    </source>
</reference>
<dbReference type="EMBL" id="JAHWXS010000014">
    <property type="protein sequence ID" value="MFK5734659.1"/>
    <property type="molecule type" value="Genomic_DNA"/>
</dbReference>
<protein>
    <submittedName>
        <fullName evidence="1">Transcriptional regulator</fullName>
    </submittedName>
</protein>
<organism evidence="1">
    <name type="scientific">Pseudomonas urmiensis</name>
    <dbReference type="NCBI Taxonomy" id="2745493"/>
    <lineage>
        <taxon>Bacteria</taxon>
        <taxon>Pseudomonadati</taxon>
        <taxon>Pseudomonadota</taxon>
        <taxon>Gammaproteobacteria</taxon>
        <taxon>Pseudomonadales</taxon>
        <taxon>Pseudomonadaceae</taxon>
        <taxon>Pseudomonas</taxon>
    </lineage>
</organism>
<dbReference type="EMBL" id="JABWRE010000031">
    <property type="protein sequence ID" value="MBC3443855.1"/>
    <property type="molecule type" value="Genomic_DNA"/>
</dbReference>
<dbReference type="RefSeq" id="WP_186557490.1">
    <property type="nucleotide sequence ID" value="NZ_JABWRE020000001.1"/>
</dbReference>
<accession>A0A923G479</accession>
<reference evidence="3" key="5">
    <citation type="submission" date="2021-07" db="EMBL/GenBank/DDBJ databases">
        <authorList>
            <person name="Wevar Oller A.L."/>
            <person name="Talano M.A."/>
            <person name="Torres Tejerizo G.A."/>
            <person name="Agostini E."/>
        </authorList>
    </citation>
    <scope>NUCLEOTIDE SEQUENCE</scope>
    <source>
        <strain evidence="3">AW4</strain>
    </source>
</reference>
<dbReference type="Proteomes" id="UP000599879">
    <property type="component" value="Unassembled WGS sequence"/>
</dbReference>
<dbReference type="Proteomes" id="UP001621534">
    <property type="component" value="Unassembled WGS sequence"/>
</dbReference>
<dbReference type="EMBL" id="JABWRE020000001">
    <property type="protein sequence ID" value="MBV4535052.1"/>
    <property type="molecule type" value="Genomic_DNA"/>
</dbReference>
<proteinExistence type="predicted"/>
<reference evidence="1" key="3">
    <citation type="submission" date="2020-07" db="EMBL/GenBank/DDBJ databases">
        <authorList>
            <person name="Lood C."/>
            <person name="Girard L."/>
        </authorList>
    </citation>
    <scope>NUCLEOTIDE SEQUENCE</scope>
    <source>
        <strain evidence="1">SWRI10</strain>
    </source>
</reference>
<reference evidence="2" key="4">
    <citation type="submission" date="2021-06" db="EMBL/GenBank/DDBJ databases">
        <title>Updating the genus Pseudomonas: Description of 43 new species and partition of the Pseudomonas putida group.</title>
        <authorList>
            <person name="Girard L."/>
            <person name="Lood C."/>
            <person name="Vandamme P."/>
            <person name="Rokni-Zadeh H."/>
            <person name="Van Noort V."/>
            <person name="Hofte M."/>
            <person name="Lavigne R."/>
            <person name="De Mot R."/>
        </authorList>
    </citation>
    <scope>NUCLEOTIDE SEQUENCE</scope>
    <source>
        <strain evidence="2">SWRI10</strain>
    </source>
</reference>
<evidence type="ECO:0000313" key="2">
    <source>
        <dbReference type="EMBL" id="MBV4535052.1"/>
    </source>
</evidence>
<comment type="caution">
    <text evidence="1">The sequence shown here is derived from an EMBL/GenBank/DDBJ whole genome shotgun (WGS) entry which is preliminary data.</text>
</comment>
<evidence type="ECO:0000313" key="3">
    <source>
        <dbReference type="EMBL" id="MFK5734659.1"/>
    </source>
</evidence>
<dbReference type="AlphaFoldDB" id="A0A923G479"/>
<keyword evidence="4" id="KW-1185">Reference proteome</keyword>